<keyword evidence="2" id="KW-1185">Reference proteome</keyword>
<name>A0A6D2K0D3_9BRAS</name>
<proteinExistence type="predicted"/>
<protein>
    <submittedName>
        <fullName evidence="1">Uncharacterized protein</fullName>
    </submittedName>
</protein>
<evidence type="ECO:0000313" key="1">
    <source>
        <dbReference type="EMBL" id="CAA7046696.1"/>
    </source>
</evidence>
<accession>A0A6D2K0D3</accession>
<reference evidence="1" key="1">
    <citation type="submission" date="2020-01" db="EMBL/GenBank/DDBJ databases">
        <authorList>
            <person name="Mishra B."/>
        </authorList>
    </citation>
    <scope>NUCLEOTIDE SEQUENCE [LARGE SCALE GENOMIC DNA]</scope>
</reference>
<sequence length="140" mass="14971">MLFGFSSLSCSALGLLGCEALMGLILQSVSIAAAVRVSFCFWDFHLVWVPLCFDPSRSSGGFLVVAFLSVRELISSLVLLSRRVSVVSDIAVSGSQFCGRVMKTVLCLFLSGCLERSFPLLGLSSGDFLVSAGSVVWLTF</sequence>
<gene>
    <name evidence="1" type="ORF">MERR_LOCUS33931</name>
</gene>
<evidence type="ECO:0000313" key="2">
    <source>
        <dbReference type="Proteomes" id="UP000467841"/>
    </source>
</evidence>
<comment type="caution">
    <text evidence="1">The sequence shown here is derived from an EMBL/GenBank/DDBJ whole genome shotgun (WGS) entry which is preliminary data.</text>
</comment>
<dbReference type="Proteomes" id="UP000467841">
    <property type="component" value="Unassembled WGS sequence"/>
</dbReference>
<dbReference type="AlphaFoldDB" id="A0A6D2K0D3"/>
<organism evidence="1 2">
    <name type="scientific">Microthlaspi erraticum</name>
    <dbReference type="NCBI Taxonomy" id="1685480"/>
    <lineage>
        <taxon>Eukaryota</taxon>
        <taxon>Viridiplantae</taxon>
        <taxon>Streptophyta</taxon>
        <taxon>Embryophyta</taxon>
        <taxon>Tracheophyta</taxon>
        <taxon>Spermatophyta</taxon>
        <taxon>Magnoliopsida</taxon>
        <taxon>eudicotyledons</taxon>
        <taxon>Gunneridae</taxon>
        <taxon>Pentapetalae</taxon>
        <taxon>rosids</taxon>
        <taxon>malvids</taxon>
        <taxon>Brassicales</taxon>
        <taxon>Brassicaceae</taxon>
        <taxon>Coluteocarpeae</taxon>
        <taxon>Microthlaspi</taxon>
    </lineage>
</organism>
<dbReference type="EMBL" id="CACVBM020001352">
    <property type="protein sequence ID" value="CAA7046696.1"/>
    <property type="molecule type" value="Genomic_DNA"/>
</dbReference>